<dbReference type="OrthoDB" id="5985073at2759"/>
<dbReference type="CDD" id="cd00118">
    <property type="entry name" value="LysM"/>
    <property type="match status" value="4"/>
</dbReference>
<dbReference type="AlphaFoldDB" id="A0A8H8CKN1"/>
<keyword evidence="2" id="KW-0843">Virulence</keyword>
<sequence length="609" mass="63796">MFTRLAYPLAFSWILPRVHAQFNLFVDGTQAVSDISQGCTTALNATINCDPYLQQLVSDDYYGSLNNATLQNSVCAASCGISLKSYHNTVASACANDPQPWDGVPAVWAGDVIWAAYNQTCLKDPTTGAYCVDQIASSGDTDQDILALPQTQLCSPCTLALIKVMQSTPFSNYDSSYAQKYAQIQSICNTGPLPTGAQPPATNITALPGVASGNPASSTCLSGNHYTVQAGDDPQAIAVAHGVPTGPLKTLNGIFPDGTNLFAGQDLCLPRTCPIYLVQANDNCAAVASAHGLTFAQLVSYNPSINQDCSNLVSNTNICVGPSGAEYTPTTIPGATSTTSGFAISTVAPPGATPFGTTPECGKFYQVNSGDNCQQISLNNSINVDLFEQINPSINSGCTNLTPGLYYCVWPLSDWNATITTTSTIATPPGPTPSGSTPNCYQWHTIVSGDTCSVLEASFGITMAQLQTWNPQLNNDCTNLLLGEAYCVNGAAPGSSITSTPASSTPTVTPTSTPTSTATGSATPPGPTQAGIASNCDKYVLQQDGIFCFDMANNAGITLDQLYAWNPALNGDCSGLWEGYAYCIGVSSTSAAHRRRHQQRAVEHAAVHY</sequence>
<feature type="compositionally biased region" description="Low complexity" evidence="3">
    <location>
        <begin position="497"/>
        <end position="523"/>
    </location>
</feature>
<organism evidence="6">
    <name type="scientific">Psilocybe cubensis</name>
    <name type="common">Psychedelic mushroom</name>
    <name type="synonym">Stropharia cubensis</name>
    <dbReference type="NCBI Taxonomy" id="181762"/>
    <lineage>
        <taxon>Eukaryota</taxon>
        <taxon>Fungi</taxon>
        <taxon>Dikarya</taxon>
        <taxon>Basidiomycota</taxon>
        <taxon>Agaricomycotina</taxon>
        <taxon>Agaricomycetes</taxon>
        <taxon>Agaricomycetidae</taxon>
        <taxon>Agaricales</taxon>
        <taxon>Agaricineae</taxon>
        <taxon>Strophariaceae</taxon>
        <taxon>Psilocybe</taxon>
    </lineage>
</organism>
<evidence type="ECO:0000313" key="6">
    <source>
        <dbReference type="EMBL" id="KAG5168214.1"/>
    </source>
</evidence>
<evidence type="ECO:0000256" key="3">
    <source>
        <dbReference type="SAM" id="MobiDB-lite"/>
    </source>
</evidence>
<evidence type="ECO:0000256" key="4">
    <source>
        <dbReference type="SAM" id="SignalP"/>
    </source>
</evidence>
<dbReference type="InterPro" id="IPR018392">
    <property type="entry name" value="LysM"/>
</dbReference>
<feature type="domain" description="LysM" evidence="5">
    <location>
        <begin position="442"/>
        <end position="488"/>
    </location>
</feature>
<dbReference type="InterPro" id="IPR052210">
    <property type="entry name" value="LysM1-like"/>
</dbReference>
<dbReference type="PROSITE" id="PS51782">
    <property type="entry name" value="LYSM"/>
    <property type="match status" value="5"/>
</dbReference>
<keyword evidence="1" id="KW-0147">Chitin-binding</keyword>
<dbReference type="GO" id="GO:0008061">
    <property type="term" value="F:chitin binding"/>
    <property type="evidence" value="ECO:0007669"/>
    <property type="project" value="UniProtKB-KW"/>
</dbReference>
<dbReference type="SUPFAM" id="SSF54106">
    <property type="entry name" value="LysM domain"/>
    <property type="match status" value="4"/>
</dbReference>
<feature type="domain" description="LysM" evidence="5">
    <location>
        <begin position="537"/>
        <end position="584"/>
    </location>
</feature>
<keyword evidence="4" id="KW-0732">Signal</keyword>
<dbReference type="PANTHER" id="PTHR34997:SF16">
    <property type="entry name" value="LYSM DOMAIN-CONTAINING PROTEIN"/>
    <property type="match status" value="1"/>
</dbReference>
<name>A0A8H8CKN1_PSICU</name>
<proteinExistence type="predicted"/>
<dbReference type="EMBL" id="JAFIQS010000006">
    <property type="protein sequence ID" value="KAG5168214.1"/>
    <property type="molecule type" value="Genomic_DNA"/>
</dbReference>
<reference evidence="6" key="1">
    <citation type="submission" date="2021-02" db="EMBL/GenBank/DDBJ databases">
        <title>Psilocybe cubensis genome.</title>
        <authorList>
            <person name="Mckernan K.J."/>
            <person name="Crawford S."/>
            <person name="Trippe A."/>
            <person name="Kane L.T."/>
            <person name="Mclaughlin S."/>
        </authorList>
    </citation>
    <scope>NUCLEOTIDE SEQUENCE [LARGE SCALE GENOMIC DNA]</scope>
    <source>
        <strain evidence="6">MGC-MH-2018</strain>
    </source>
</reference>
<protein>
    <recommendedName>
        <fullName evidence="5">LysM domain-containing protein</fullName>
    </recommendedName>
</protein>
<evidence type="ECO:0000256" key="1">
    <source>
        <dbReference type="ARBA" id="ARBA00022669"/>
    </source>
</evidence>
<dbReference type="Pfam" id="PF01476">
    <property type="entry name" value="LysM"/>
    <property type="match status" value="4"/>
</dbReference>
<gene>
    <name evidence="6" type="ORF">JR316_006809</name>
</gene>
<dbReference type="SMART" id="SM00257">
    <property type="entry name" value="LysM"/>
    <property type="match status" value="5"/>
</dbReference>
<feature type="domain" description="LysM" evidence="5">
    <location>
        <begin position="224"/>
        <end position="269"/>
    </location>
</feature>
<feature type="domain" description="LysM" evidence="5">
    <location>
        <begin position="274"/>
        <end position="320"/>
    </location>
</feature>
<dbReference type="PANTHER" id="PTHR34997">
    <property type="entry name" value="AM15"/>
    <property type="match status" value="1"/>
</dbReference>
<feature type="domain" description="LysM" evidence="5">
    <location>
        <begin position="363"/>
        <end position="409"/>
    </location>
</feature>
<accession>A0A8H8CKN1</accession>
<feature type="signal peptide" evidence="4">
    <location>
        <begin position="1"/>
        <end position="20"/>
    </location>
</feature>
<dbReference type="InterPro" id="IPR036779">
    <property type="entry name" value="LysM_dom_sf"/>
</dbReference>
<dbReference type="Gene3D" id="3.10.350.10">
    <property type="entry name" value="LysM domain"/>
    <property type="match status" value="5"/>
</dbReference>
<evidence type="ECO:0000259" key="5">
    <source>
        <dbReference type="PROSITE" id="PS51782"/>
    </source>
</evidence>
<evidence type="ECO:0000256" key="2">
    <source>
        <dbReference type="ARBA" id="ARBA00023026"/>
    </source>
</evidence>
<feature type="chain" id="PRO_5034080910" description="LysM domain-containing protein" evidence="4">
    <location>
        <begin position="21"/>
        <end position="609"/>
    </location>
</feature>
<comment type="caution">
    <text evidence="6">The sequence shown here is derived from an EMBL/GenBank/DDBJ whole genome shotgun (WGS) entry which is preliminary data.</text>
</comment>
<feature type="region of interest" description="Disordered" evidence="3">
    <location>
        <begin position="497"/>
        <end position="527"/>
    </location>
</feature>